<dbReference type="InterPro" id="IPR052516">
    <property type="entry name" value="N-heterocyclic_Hydroxylase"/>
</dbReference>
<name>A0A936YQ54_9HYPH</name>
<evidence type="ECO:0000313" key="1">
    <source>
        <dbReference type="EMBL" id="MBL0374759.1"/>
    </source>
</evidence>
<dbReference type="RefSeq" id="WP_201663305.1">
    <property type="nucleotide sequence ID" value="NZ_JAEQNC010000015.1"/>
</dbReference>
<reference evidence="1" key="1">
    <citation type="submission" date="2021-01" db="EMBL/GenBank/DDBJ databases">
        <title>Rhizobium sp. strain KVB221 16S ribosomal RNA gene Genome sequencing and assembly.</title>
        <authorList>
            <person name="Kang M."/>
        </authorList>
    </citation>
    <scope>NUCLEOTIDE SEQUENCE</scope>
    <source>
        <strain evidence="1">KVB221</strain>
    </source>
</reference>
<evidence type="ECO:0000313" key="2">
    <source>
        <dbReference type="Proteomes" id="UP000633219"/>
    </source>
</evidence>
<comment type="caution">
    <text evidence="1">The sequence shown here is derived from an EMBL/GenBank/DDBJ whole genome shotgun (WGS) entry which is preliminary data.</text>
</comment>
<dbReference type="SUPFAM" id="SSF56003">
    <property type="entry name" value="Molybdenum cofactor-binding domain"/>
    <property type="match status" value="1"/>
</dbReference>
<keyword evidence="2" id="KW-1185">Reference proteome</keyword>
<sequence>MAHSPLSSVESTTYHAMPDPGHLQKAAFKAFAASPAIDSLAGCDNATSLWRTTSCSRNAFLHESLLDEMAASGNTDPLTLRRKLMAPYPVAMKLLDAIAVMSDWGTPLPMGRARGLTFILTSGTWIAEVAEVSLHETGIRIEKFFCAADAGYVADQRSYRTQMISDIVKGLSIATGRDIAFPGSVLEQIGRADLGSQRIYQCPEVEVELLSNSKRSEDDAEQATPQVIAALANAVSALTGKRLHRAPLFEGVSFV</sequence>
<proteinExistence type="predicted"/>
<accession>A0A936YQ54</accession>
<dbReference type="EMBL" id="JAEQNC010000015">
    <property type="protein sequence ID" value="MBL0374759.1"/>
    <property type="molecule type" value="Genomic_DNA"/>
</dbReference>
<dbReference type="InterPro" id="IPR037165">
    <property type="entry name" value="AldOxase/xan_DH_Mopterin-bd_sf"/>
</dbReference>
<dbReference type="PANTHER" id="PTHR47495:SF1">
    <property type="entry name" value="BLL3820 PROTEIN"/>
    <property type="match status" value="1"/>
</dbReference>
<dbReference type="Proteomes" id="UP000633219">
    <property type="component" value="Unassembled WGS sequence"/>
</dbReference>
<dbReference type="GO" id="GO:0016491">
    <property type="term" value="F:oxidoreductase activity"/>
    <property type="evidence" value="ECO:0007669"/>
    <property type="project" value="InterPro"/>
</dbReference>
<protein>
    <submittedName>
        <fullName evidence="1">Uncharacterized protein</fullName>
    </submittedName>
</protein>
<dbReference type="PANTHER" id="PTHR47495">
    <property type="entry name" value="ALDEHYDE DEHYDROGENASE"/>
    <property type="match status" value="1"/>
</dbReference>
<dbReference type="Gene3D" id="3.30.365.10">
    <property type="entry name" value="Aldehyde oxidase/xanthine dehydrogenase, molybdopterin binding domain"/>
    <property type="match status" value="1"/>
</dbReference>
<gene>
    <name evidence="1" type="ORF">JJB09_22355</name>
</gene>
<dbReference type="AlphaFoldDB" id="A0A936YQ54"/>
<organism evidence="1 2">
    <name type="scientific">Rhizobium setariae</name>
    <dbReference type="NCBI Taxonomy" id="2801340"/>
    <lineage>
        <taxon>Bacteria</taxon>
        <taxon>Pseudomonadati</taxon>
        <taxon>Pseudomonadota</taxon>
        <taxon>Alphaproteobacteria</taxon>
        <taxon>Hyphomicrobiales</taxon>
        <taxon>Rhizobiaceae</taxon>
        <taxon>Rhizobium/Agrobacterium group</taxon>
        <taxon>Rhizobium</taxon>
    </lineage>
</organism>